<dbReference type="SUPFAM" id="SSF51556">
    <property type="entry name" value="Metallo-dependent hydrolases"/>
    <property type="match status" value="1"/>
</dbReference>
<dbReference type="RefSeq" id="WP_133827851.1">
    <property type="nucleotide sequence ID" value="NZ_BAABHR010000075.1"/>
</dbReference>
<accession>A0A4V3D9H2</accession>
<dbReference type="Proteomes" id="UP000295705">
    <property type="component" value="Unassembled WGS sequence"/>
</dbReference>
<dbReference type="InterPro" id="IPR032465">
    <property type="entry name" value="ACMSD"/>
</dbReference>
<name>A0A4V3D9H2_9PSEU</name>
<organism evidence="3 4">
    <name type="scientific">Actinomycetospora succinea</name>
    <dbReference type="NCBI Taxonomy" id="663603"/>
    <lineage>
        <taxon>Bacteria</taxon>
        <taxon>Bacillati</taxon>
        <taxon>Actinomycetota</taxon>
        <taxon>Actinomycetes</taxon>
        <taxon>Pseudonocardiales</taxon>
        <taxon>Pseudonocardiaceae</taxon>
        <taxon>Actinomycetospora</taxon>
    </lineage>
</organism>
<gene>
    <name evidence="3" type="ORF">EV188_10556</name>
</gene>
<protein>
    <recommendedName>
        <fullName evidence="2">Amidohydrolase-related domain-containing protein</fullName>
    </recommendedName>
</protein>
<keyword evidence="4" id="KW-1185">Reference proteome</keyword>
<dbReference type="GO" id="GO:0016787">
    <property type="term" value="F:hydrolase activity"/>
    <property type="evidence" value="ECO:0007669"/>
    <property type="project" value="InterPro"/>
</dbReference>
<dbReference type="Gene3D" id="3.20.20.140">
    <property type="entry name" value="Metal-dependent hydrolases"/>
    <property type="match status" value="1"/>
</dbReference>
<dbReference type="AlphaFoldDB" id="A0A4V3D9H2"/>
<dbReference type="InterPro" id="IPR006680">
    <property type="entry name" value="Amidohydro-rel"/>
</dbReference>
<keyword evidence="1" id="KW-0456">Lyase</keyword>
<dbReference type="PANTHER" id="PTHR21240:SF19">
    <property type="entry name" value="CATALYTIC_ HYDROLASE"/>
    <property type="match status" value="1"/>
</dbReference>
<reference evidence="3 4" key="1">
    <citation type="submission" date="2019-03" db="EMBL/GenBank/DDBJ databases">
        <title>Genomic Encyclopedia of Type Strains, Phase IV (KMG-IV): sequencing the most valuable type-strain genomes for metagenomic binning, comparative biology and taxonomic classification.</title>
        <authorList>
            <person name="Goeker M."/>
        </authorList>
    </citation>
    <scope>NUCLEOTIDE SEQUENCE [LARGE SCALE GENOMIC DNA]</scope>
    <source>
        <strain evidence="3 4">DSM 45775</strain>
    </source>
</reference>
<evidence type="ECO:0000313" key="3">
    <source>
        <dbReference type="EMBL" id="TDQ55660.1"/>
    </source>
</evidence>
<evidence type="ECO:0000313" key="4">
    <source>
        <dbReference type="Proteomes" id="UP000295705"/>
    </source>
</evidence>
<dbReference type="GO" id="GO:0016831">
    <property type="term" value="F:carboxy-lyase activity"/>
    <property type="evidence" value="ECO:0007669"/>
    <property type="project" value="InterPro"/>
</dbReference>
<dbReference type="OrthoDB" id="1407586at2"/>
<dbReference type="Pfam" id="PF04909">
    <property type="entry name" value="Amidohydro_2"/>
    <property type="match status" value="1"/>
</dbReference>
<evidence type="ECO:0000256" key="1">
    <source>
        <dbReference type="ARBA" id="ARBA00023239"/>
    </source>
</evidence>
<evidence type="ECO:0000259" key="2">
    <source>
        <dbReference type="Pfam" id="PF04909"/>
    </source>
</evidence>
<dbReference type="InterPro" id="IPR032466">
    <property type="entry name" value="Metal_Hydrolase"/>
</dbReference>
<dbReference type="PANTHER" id="PTHR21240">
    <property type="entry name" value="2-AMINO-3-CARBOXYLMUCONATE-6-SEMIALDEHYDE DECARBOXYLASE"/>
    <property type="match status" value="1"/>
</dbReference>
<proteinExistence type="predicted"/>
<dbReference type="CDD" id="cd01292">
    <property type="entry name" value="metallo-dependent_hydrolases"/>
    <property type="match status" value="1"/>
</dbReference>
<dbReference type="EMBL" id="SNYO01000005">
    <property type="protein sequence ID" value="TDQ55660.1"/>
    <property type="molecule type" value="Genomic_DNA"/>
</dbReference>
<feature type="domain" description="Amidohydrolase-related" evidence="2">
    <location>
        <begin position="3"/>
        <end position="275"/>
    </location>
</feature>
<comment type="caution">
    <text evidence="3">The sequence shown here is derived from an EMBL/GenBank/DDBJ whole genome shotgun (WGS) entry which is preliminary data.</text>
</comment>
<sequence length="284" mass="30410">MIVDAHVHVAHLARLKVPWEQWIGPAGTGEAWSACYDSDGAAIPEKVSALFAGAGVDRVLLFCEYSPKATGWQTIEDMLPLVDADAERFRIVANVNPHVHHPVAAEVDRQLDLGAVALKVHPVHAGIAPNDAQLYPAYARCLERGVPVIVHTGPSVFPGASGKYGDPVMLDDVLRDFPGLTLVLAHGGRGWSYEAAASLALTREDVWLDLAGLPPHKLPVYYERFGFERVATKSVFGTDAPSADPARNIAAVRELGLGDELTDGLLGGHALQVYPGLVDPPSRT</sequence>